<keyword evidence="1" id="KW-1133">Transmembrane helix</keyword>
<dbReference type="EMBL" id="JBEFLD010000004">
    <property type="protein sequence ID" value="MEQ6290767.1"/>
    <property type="molecule type" value="Genomic_DNA"/>
</dbReference>
<feature type="transmembrane region" description="Helical" evidence="1">
    <location>
        <begin position="88"/>
        <end position="106"/>
    </location>
</feature>
<evidence type="ECO:0000313" key="3">
    <source>
        <dbReference type="Proteomes" id="UP001433638"/>
    </source>
</evidence>
<accession>A0ABV1M3F7</accession>
<keyword evidence="3" id="KW-1185">Reference proteome</keyword>
<reference evidence="2" key="1">
    <citation type="submission" date="2024-06" db="EMBL/GenBank/DDBJ databases">
        <title>Genome sequence of Vogesella sp. MAHUQ-64.</title>
        <authorList>
            <person name="Huq M.A."/>
        </authorList>
    </citation>
    <scope>NUCLEOTIDE SEQUENCE</scope>
    <source>
        <strain evidence="2">MAHUQ-64</strain>
    </source>
</reference>
<organism evidence="2 3">
    <name type="scientific">Vogesella oryzagri</name>
    <dbReference type="NCBI Taxonomy" id="3160864"/>
    <lineage>
        <taxon>Bacteria</taxon>
        <taxon>Pseudomonadati</taxon>
        <taxon>Pseudomonadota</taxon>
        <taxon>Betaproteobacteria</taxon>
        <taxon>Neisseriales</taxon>
        <taxon>Chromobacteriaceae</taxon>
        <taxon>Vogesella</taxon>
    </lineage>
</organism>
<gene>
    <name evidence="2" type="ORF">ABNW52_09085</name>
</gene>
<keyword evidence="1" id="KW-0812">Transmembrane</keyword>
<evidence type="ECO:0008006" key="4">
    <source>
        <dbReference type="Google" id="ProtNLM"/>
    </source>
</evidence>
<sequence>MKKTTDYLHEALEKLGDMPEGKKAETLKIHKNTLISYKNGERIMDDYACIVIADLLGVDALEIIAAANMEREKNQARKDFWQDFRRKIGALAIAGLMVLTMLVNPSQTSAKAPQGV</sequence>
<dbReference type="RefSeq" id="WP_349586658.1">
    <property type="nucleotide sequence ID" value="NZ_JBEFLD010000004.1"/>
</dbReference>
<evidence type="ECO:0000313" key="2">
    <source>
        <dbReference type="EMBL" id="MEQ6290767.1"/>
    </source>
</evidence>
<dbReference type="Proteomes" id="UP001433638">
    <property type="component" value="Unassembled WGS sequence"/>
</dbReference>
<keyword evidence="1" id="KW-0472">Membrane</keyword>
<proteinExistence type="predicted"/>
<comment type="caution">
    <text evidence="2">The sequence shown here is derived from an EMBL/GenBank/DDBJ whole genome shotgun (WGS) entry which is preliminary data.</text>
</comment>
<protein>
    <recommendedName>
        <fullName evidence="4">HTH cro/C1-type domain-containing protein</fullName>
    </recommendedName>
</protein>
<name>A0ABV1M3F7_9NEIS</name>
<evidence type="ECO:0000256" key="1">
    <source>
        <dbReference type="SAM" id="Phobius"/>
    </source>
</evidence>